<comment type="caution">
    <text evidence="2">The sequence shown here is derived from an EMBL/GenBank/DDBJ whole genome shotgun (WGS) entry which is preliminary data.</text>
</comment>
<keyword evidence="3" id="KW-1185">Reference proteome</keyword>
<dbReference type="InterPro" id="IPR048482">
    <property type="entry name" value="GH141_ins"/>
</dbReference>
<dbReference type="InterPro" id="IPR012334">
    <property type="entry name" value="Pectin_lyas_fold"/>
</dbReference>
<dbReference type="PANTHER" id="PTHR36453">
    <property type="entry name" value="SECRETED PROTEIN-RELATED"/>
    <property type="match status" value="1"/>
</dbReference>
<dbReference type="PANTHER" id="PTHR36453:SF1">
    <property type="entry name" value="RIGHT HANDED BETA HELIX DOMAIN-CONTAINING PROTEIN"/>
    <property type="match status" value="1"/>
</dbReference>
<dbReference type="Gene3D" id="2.160.20.10">
    <property type="entry name" value="Single-stranded right-handed beta-helix, Pectin lyase-like"/>
    <property type="match status" value="2"/>
</dbReference>
<name>A0A417Y763_9ACTN</name>
<protein>
    <recommendedName>
        <fullName evidence="1">GH141-like insertion domain-containing protein</fullName>
    </recommendedName>
</protein>
<feature type="domain" description="GH141-like insertion" evidence="1">
    <location>
        <begin position="86"/>
        <end position="222"/>
    </location>
</feature>
<accession>A0A417Y763</accession>
<dbReference type="Pfam" id="PF21231">
    <property type="entry name" value="GH141_M"/>
    <property type="match status" value="1"/>
</dbReference>
<dbReference type="InterPro" id="IPR011050">
    <property type="entry name" value="Pectin_lyase_fold/virulence"/>
</dbReference>
<sequence length="631" mass="69282">MHRAQRAVRAINTQSDASIVVTLADGTYYLQRPLELTAADSGEPGRPVVWRAAPGARPVLSGGREIGDWRLFHAGRGIYRARFAGETRQLFVDGERAVRAHQTGFNRDEFTKTETGFEVEGSAARVLAGLARPTDAEFVSWYHWRMHRCGVAGIEMRGEGDSLRAIVTLDQPCFSNANLTAYYPNAWNIGSPNLIEGTLEFLDEPGEWYLDKDNGWLYYKPRPHEDVRAGDSEVIAPVLETLVAGRGKIDAPVHDIHFVGLTFADATWLHPSSPAGYVPDQTMFRFPDDGGDKQPTWAHPFEVERTPGNVRFRFAHRIKFVNDRFTRLGSVALDFDTGSQNNSVITSKFTDLSGTAIQLGGVDPADHHPSDDRQVTRDNHIADNSITHVGLDYYDGLGIFVGYTTRSNIEHNYLAHLPYSAISVGWGWGLTDPGGHHAVDSWTNPPRENAGWPVYQTPTTSSGNRVAANRMHDYMNELSDGAAVYVLGAQGTSFARGMTIEENVATEQHGPMHMLYSDLGSRYQTWRRNVVVSASKPHAAVLTAELLLGVPRTDLIEAVQGGPLTAAGGWGPYGDLRYHGNYWTPVGGPLFLCCSTSGTGGDPVNVETRDNTTILTLDQAPREIVDAAGPR</sequence>
<evidence type="ECO:0000259" key="1">
    <source>
        <dbReference type="Pfam" id="PF21231"/>
    </source>
</evidence>
<dbReference type="EMBL" id="QXGH01000010">
    <property type="protein sequence ID" value="RHW28407.1"/>
    <property type="molecule type" value="Genomic_DNA"/>
</dbReference>
<proteinExistence type="predicted"/>
<dbReference type="Proteomes" id="UP000283644">
    <property type="component" value="Unassembled WGS sequence"/>
</dbReference>
<reference evidence="2 3" key="1">
    <citation type="submission" date="2018-09" db="EMBL/GenBank/DDBJ databases">
        <title>Genome sequencing of Nocardioides immobilis CCTCC AB 2017083 for comparison to Nocardioides silvaticus.</title>
        <authorList>
            <person name="Li C."/>
            <person name="Wang G."/>
        </authorList>
    </citation>
    <scope>NUCLEOTIDE SEQUENCE [LARGE SCALE GENOMIC DNA]</scope>
    <source>
        <strain evidence="2 3">CCTCC AB 2017083</strain>
    </source>
</reference>
<dbReference type="RefSeq" id="WP_118923403.1">
    <property type="nucleotide sequence ID" value="NZ_QXGH01000010.1"/>
</dbReference>
<evidence type="ECO:0000313" key="3">
    <source>
        <dbReference type="Proteomes" id="UP000283644"/>
    </source>
</evidence>
<organism evidence="2 3">
    <name type="scientific">Nocardioides immobilis</name>
    <dbReference type="NCBI Taxonomy" id="2049295"/>
    <lineage>
        <taxon>Bacteria</taxon>
        <taxon>Bacillati</taxon>
        <taxon>Actinomycetota</taxon>
        <taxon>Actinomycetes</taxon>
        <taxon>Propionibacteriales</taxon>
        <taxon>Nocardioidaceae</taxon>
        <taxon>Nocardioides</taxon>
    </lineage>
</organism>
<evidence type="ECO:0000313" key="2">
    <source>
        <dbReference type="EMBL" id="RHW28407.1"/>
    </source>
</evidence>
<gene>
    <name evidence="2" type="ORF">D0Z08_05455</name>
</gene>
<dbReference type="AlphaFoldDB" id="A0A417Y763"/>
<dbReference type="SUPFAM" id="SSF51126">
    <property type="entry name" value="Pectin lyase-like"/>
    <property type="match status" value="1"/>
</dbReference>
<dbReference type="OrthoDB" id="9808066at2"/>